<keyword evidence="2" id="KW-1185">Reference proteome</keyword>
<accession>A0ABR1B009</accession>
<comment type="caution">
    <text evidence="1">The sequence shown here is derived from an EMBL/GenBank/DDBJ whole genome shotgun (WGS) entry which is preliminary data.</text>
</comment>
<dbReference type="EMBL" id="JAWJWF010000005">
    <property type="protein sequence ID" value="KAK6632153.1"/>
    <property type="molecule type" value="Genomic_DNA"/>
</dbReference>
<organism evidence="1 2">
    <name type="scientific">Polyplax serrata</name>
    <name type="common">Common mouse louse</name>
    <dbReference type="NCBI Taxonomy" id="468196"/>
    <lineage>
        <taxon>Eukaryota</taxon>
        <taxon>Metazoa</taxon>
        <taxon>Ecdysozoa</taxon>
        <taxon>Arthropoda</taxon>
        <taxon>Hexapoda</taxon>
        <taxon>Insecta</taxon>
        <taxon>Pterygota</taxon>
        <taxon>Neoptera</taxon>
        <taxon>Paraneoptera</taxon>
        <taxon>Psocodea</taxon>
        <taxon>Troctomorpha</taxon>
        <taxon>Phthiraptera</taxon>
        <taxon>Anoplura</taxon>
        <taxon>Polyplacidae</taxon>
        <taxon>Polyplax</taxon>
    </lineage>
</organism>
<gene>
    <name evidence="1" type="ORF">RUM44_007183</name>
</gene>
<name>A0ABR1B009_POLSC</name>
<reference evidence="1 2" key="1">
    <citation type="submission" date="2023-09" db="EMBL/GenBank/DDBJ databases">
        <title>Genomes of two closely related lineages of the louse Polyplax serrata with different host specificities.</title>
        <authorList>
            <person name="Martinu J."/>
            <person name="Tarabai H."/>
            <person name="Stefka J."/>
            <person name="Hypsa V."/>
        </authorList>
    </citation>
    <scope>NUCLEOTIDE SEQUENCE [LARGE SCALE GENOMIC DNA]</scope>
    <source>
        <strain evidence="1">98ZLc_SE</strain>
    </source>
</reference>
<evidence type="ECO:0000313" key="1">
    <source>
        <dbReference type="EMBL" id="KAK6632153.1"/>
    </source>
</evidence>
<dbReference type="Proteomes" id="UP001359485">
    <property type="component" value="Unassembled WGS sequence"/>
</dbReference>
<protein>
    <submittedName>
        <fullName evidence="1">Uncharacterized protein</fullName>
    </submittedName>
</protein>
<proteinExistence type="predicted"/>
<evidence type="ECO:0000313" key="2">
    <source>
        <dbReference type="Proteomes" id="UP001359485"/>
    </source>
</evidence>
<sequence length="59" mass="6981">MEWMFRNANIQDSMPNGFLGTQKIESITNDWEGREKVEADKLWVCGGTKQKKEEQFPFR</sequence>